<evidence type="ECO:0000313" key="3">
    <source>
        <dbReference type="Proteomes" id="UP000886523"/>
    </source>
</evidence>
<comment type="caution">
    <text evidence="2">The sequence shown here is derived from an EMBL/GenBank/DDBJ whole genome shotgun (WGS) entry which is preliminary data.</text>
</comment>
<sequence>MAQHDTIIPRLRTLLMLHAILIISTAIYPSSGMPQAASVASVTPIYYVPPPPATSVQYASTSSYDFWWPYPSWVESSAAAAPTEPPSRIIADRFNLFPGSPLCQARRQHDK</sequence>
<evidence type="ECO:0000256" key="1">
    <source>
        <dbReference type="SAM" id="SignalP"/>
    </source>
</evidence>
<dbReference type="AlphaFoldDB" id="A0A9P6DRD8"/>
<feature type="signal peptide" evidence="1">
    <location>
        <begin position="1"/>
        <end position="32"/>
    </location>
</feature>
<name>A0A9P6DRD8_9AGAM</name>
<dbReference type="Proteomes" id="UP000886523">
    <property type="component" value="Unassembled WGS sequence"/>
</dbReference>
<reference evidence="2" key="1">
    <citation type="journal article" date="2020" name="Nat. Commun.">
        <title>Large-scale genome sequencing of mycorrhizal fungi provides insights into the early evolution of symbiotic traits.</title>
        <authorList>
            <person name="Miyauchi S."/>
            <person name="Kiss E."/>
            <person name="Kuo A."/>
            <person name="Drula E."/>
            <person name="Kohler A."/>
            <person name="Sanchez-Garcia M."/>
            <person name="Morin E."/>
            <person name="Andreopoulos B."/>
            <person name="Barry K.W."/>
            <person name="Bonito G."/>
            <person name="Buee M."/>
            <person name="Carver A."/>
            <person name="Chen C."/>
            <person name="Cichocki N."/>
            <person name="Clum A."/>
            <person name="Culley D."/>
            <person name="Crous P.W."/>
            <person name="Fauchery L."/>
            <person name="Girlanda M."/>
            <person name="Hayes R.D."/>
            <person name="Keri Z."/>
            <person name="LaButti K."/>
            <person name="Lipzen A."/>
            <person name="Lombard V."/>
            <person name="Magnuson J."/>
            <person name="Maillard F."/>
            <person name="Murat C."/>
            <person name="Nolan M."/>
            <person name="Ohm R.A."/>
            <person name="Pangilinan J."/>
            <person name="Pereira M.F."/>
            <person name="Perotto S."/>
            <person name="Peter M."/>
            <person name="Pfister S."/>
            <person name="Riley R."/>
            <person name="Sitrit Y."/>
            <person name="Stielow J.B."/>
            <person name="Szollosi G."/>
            <person name="Zifcakova L."/>
            <person name="Stursova M."/>
            <person name="Spatafora J.W."/>
            <person name="Tedersoo L."/>
            <person name="Vaario L.M."/>
            <person name="Yamada A."/>
            <person name="Yan M."/>
            <person name="Wang P."/>
            <person name="Xu J."/>
            <person name="Bruns T."/>
            <person name="Baldrian P."/>
            <person name="Vilgalys R."/>
            <person name="Dunand C."/>
            <person name="Henrissat B."/>
            <person name="Grigoriev I.V."/>
            <person name="Hibbett D."/>
            <person name="Nagy L.G."/>
            <person name="Martin F.M."/>
        </authorList>
    </citation>
    <scope>NUCLEOTIDE SEQUENCE</scope>
    <source>
        <strain evidence="2">UP504</strain>
    </source>
</reference>
<organism evidence="2 3">
    <name type="scientific">Hydnum rufescens UP504</name>
    <dbReference type="NCBI Taxonomy" id="1448309"/>
    <lineage>
        <taxon>Eukaryota</taxon>
        <taxon>Fungi</taxon>
        <taxon>Dikarya</taxon>
        <taxon>Basidiomycota</taxon>
        <taxon>Agaricomycotina</taxon>
        <taxon>Agaricomycetes</taxon>
        <taxon>Cantharellales</taxon>
        <taxon>Hydnaceae</taxon>
        <taxon>Hydnum</taxon>
    </lineage>
</organism>
<proteinExistence type="predicted"/>
<accession>A0A9P6DRD8</accession>
<protein>
    <submittedName>
        <fullName evidence="2">Uncharacterized protein</fullName>
    </submittedName>
</protein>
<keyword evidence="1" id="KW-0732">Signal</keyword>
<evidence type="ECO:0000313" key="2">
    <source>
        <dbReference type="EMBL" id="KAF9508328.1"/>
    </source>
</evidence>
<keyword evidence="3" id="KW-1185">Reference proteome</keyword>
<dbReference type="OrthoDB" id="3269515at2759"/>
<feature type="chain" id="PRO_5040430660" evidence="1">
    <location>
        <begin position="33"/>
        <end position="111"/>
    </location>
</feature>
<dbReference type="EMBL" id="MU129061">
    <property type="protein sequence ID" value="KAF9508328.1"/>
    <property type="molecule type" value="Genomic_DNA"/>
</dbReference>
<gene>
    <name evidence="2" type="ORF">BS47DRAFT_236369</name>
</gene>